<name>A0A4R2H2J2_9ACTN</name>
<accession>A0A4R2H2J2</accession>
<keyword evidence="3" id="KW-1185">Reference proteome</keyword>
<evidence type="ECO:0000256" key="1">
    <source>
        <dbReference type="SAM" id="Phobius"/>
    </source>
</evidence>
<evidence type="ECO:0000313" key="3">
    <source>
        <dbReference type="Proteomes" id="UP000294508"/>
    </source>
</evidence>
<feature type="transmembrane region" description="Helical" evidence="1">
    <location>
        <begin position="20"/>
        <end position="37"/>
    </location>
</feature>
<sequence length="172" mass="19531">MQEQMDVGASFTTTRTRPTVVAVLTTLVGLALVPHEFSYTRETFAIEVVLQILCLVCLVVAVRSWRVVFRRPAELRMTPTTLTLRRGDQELTVPWDTVGQIRIDGDARWPWVVAWLDPAQSPADVPASRRNDGAYKLFPIAHGRSVKHRWKELKDVRAAITGYGRRYLDAPF</sequence>
<reference evidence="2 3" key="1">
    <citation type="journal article" date="2015" name="Stand. Genomic Sci.">
        <title>Genomic Encyclopedia of Bacterial and Archaeal Type Strains, Phase III: the genomes of soil and plant-associated and newly described type strains.</title>
        <authorList>
            <person name="Whitman W.B."/>
            <person name="Woyke T."/>
            <person name="Klenk H.P."/>
            <person name="Zhou Y."/>
            <person name="Lilburn T.G."/>
            <person name="Beck B.J."/>
            <person name="De Vos P."/>
            <person name="Vandamme P."/>
            <person name="Eisen J.A."/>
            <person name="Garrity G."/>
            <person name="Hugenholtz P."/>
            <person name="Kyrpides N.C."/>
        </authorList>
    </citation>
    <scope>NUCLEOTIDE SEQUENCE [LARGE SCALE GENOMIC DNA]</scope>
    <source>
        <strain evidence="2 3">VKM Ac-2572</strain>
    </source>
</reference>
<keyword evidence="1" id="KW-1133">Transmembrane helix</keyword>
<keyword evidence="1" id="KW-0472">Membrane</keyword>
<comment type="caution">
    <text evidence="2">The sequence shown here is derived from an EMBL/GenBank/DDBJ whole genome shotgun (WGS) entry which is preliminary data.</text>
</comment>
<feature type="transmembrane region" description="Helical" evidence="1">
    <location>
        <begin position="43"/>
        <end position="62"/>
    </location>
</feature>
<dbReference type="Proteomes" id="UP000294508">
    <property type="component" value="Unassembled WGS sequence"/>
</dbReference>
<dbReference type="OrthoDB" id="9762169at2"/>
<evidence type="ECO:0000313" key="2">
    <source>
        <dbReference type="EMBL" id="TCO17555.1"/>
    </source>
</evidence>
<evidence type="ECO:0008006" key="4">
    <source>
        <dbReference type="Google" id="ProtNLM"/>
    </source>
</evidence>
<organism evidence="2 3">
    <name type="scientific">Kribbella steppae</name>
    <dbReference type="NCBI Taxonomy" id="2512223"/>
    <lineage>
        <taxon>Bacteria</taxon>
        <taxon>Bacillati</taxon>
        <taxon>Actinomycetota</taxon>
        <taxon>Actinomycetes</taxon>
        <taxon>Propionibacteriales</taxon>
        <taxon>Kribbellaceae</taxon>
        <taxon>Kribbella</taxon>
    </lineage>
</organism>
<dbReference type="EMBL" id="SLWN01000017">
    <property type="protein sequence ID" value="TCO17555.1"/>
    <property type="molecule type" value="Genomic_DNA"/>
</dbReference>
<dbReference type="AlphaFoldDB" id="A0A4R2H2J2"/>
<keyword evidence="1" id="KW-0812">Transmembrane</keyword>
<gene>
    <name evidence="2" type="ORF">EV652_1177</name>
</gene>
<protein>
    <recommendedName>
        <fullName evidence="4">PH (Pleckstrin Homology) domain-containing protein</fullName>
    </recommendedName>
</protein>
<dbReference type="RefSeq" id="WP_132214277.1">
    <property type="nucleotide sequence ID" value="NZ_SLWN01000017.1"/>
</dbReference>
<proteinExistence type="predicted"/>